<dbReference type="GO" id="GO:0007165">
    <property type="term" value="P:signal transduction"/>
    <property type="evidence" value="ECO:0007669"/>
    <property type="project" value="UniProtKB-KW"/>
</dbReference>
<evidence type="ECO:0000256" key="3">
    <source>
        <dbReference type="PROSITE-ProRule" id="PRU00284"/>
    </source>
</evidence>
<dbReference type="GO" id="GO:0004888">
    <property type="term" value="F:transmembrane signaling receptor activity"/>
    <property type="evidence" value="ECO:0007669"/>
    <property type="project" value="InterPro"/>
</dbReference>
<dbReference type="PROSITE" id="PS50885">
    <property type="entry name" value="HAMP"/>
    <property type="match status" value="1"/>
</dbReference>
<feature type="transmembrane region" description="Helical" evidence="4">
    <location>
        <begin position="12"/>
        <end position="32"/>
    </location>
</feature>
<dbReference type="AlphaFoldDB" id="A0A1G5CKK9"/>
<dbReference type="SMART" id="SM00304">
    <property type="entry name" value="HAMP"/>
    <property type="match status" value="1"/>
</dbReference>
<feature type="transmembrane region" description="Helical" evidence="4">
    <location>
        <begin position="318"/>
        <end position="342"/>
    </location>
</feature>
<sequence>MFRDIKLRGKLILAISTIAFLSYFITITAVTLKVRSSAHHAAIAQGQEIAARYSAVISGKVDASFNTVRALSETMEAFKKAGSFNPREALNQIMTEVLENNPELLAVWTAWEPNALDDLDAAFENKEGHDATGRFVPYWYRNGDTLAVTPLVNYDKEGEGDYYLVPLRTGRETMTPPYLYEVQGSKEAIISLCVPIEFEGKAVGVCGVDVKLSIFSELIKGLNPFGSGYTSVIANDGTYVAHQINQAKHGKSSGSSENWMAAKKAIQNGQPFEFEAMSRDLNTDIVRIFAPIPFEGQDTPWSFLVNIPMAQVMAEANAIGWLIVGIGVAAFVLLTAVVIWVAGSIAKPLRRSASLLEEIAKGDGDLTQRLEVQSKDEVGELSGWFNTFMADLQTIIGDVKGNAVSVDSSSGELLTISGSLSASSDETHSLASQVGEEAGNMAMNLATIASAMEQSTANINNVAASAEEMTATIGEIAANSENARSVSDGALSDAMETAELMNSLGNAVDEIGKVTDTITEISEQTNLLALNATIEAARAGEAGKGFAVVAGEIKDLAGQTAAATLEIRGNIHSVQEKTNVSVEKINAILGVIKNVNDIVGGIAAAVEEQSVATSEISANIGQASAGVGEVNDNVGQCATAADAINRDMGNLNNASSEISDGSHKVEESARELKAMAEALNGLVGRFKI</sequence>
<dbReference type="InterPro" id="IPR004089">
    <property type="entry name" value="MCPsignal_dom"/>
</dbReference>
<reference evidence="7 8" key="1">
    <citation type="submission" date="2016-10" db="EMBL/GenBank/DDBJ databases">
        <authorList>
            <person name="de Groot N.N."/>
        </authorList>
    </citation>
    <scope>NUCLEOTIDE SEQUENCE [LARGE SCALE GENOMIC DNA]</scope>
    <source>
        <strain evidence="7 8">AA1</strain>
    </source>
</reference>
<dbReference type="OrthoDB" id="9814362at2"/>
<evidence type="ECO:0000313" key="7">
    <source>
        <dbReference type="EMBL" id="SCY02828.1"/>
    </source>
</evidence>
<dbReference type="RefSeq" id="WP_092209149.1">
    <property type="nucleotide sequence ID" value="NZ_FMUX01000003.1"/>
</dbReference>
<evidence type="ECO:0000313" key="8">
    <source>
        <dbReference type="Proteomes" id="UP000198870"/>
    </source>
</evidence>
<dbReference type="SUPFAM" id="SSF58104">
    <property type="entry name" value="Methyl-accepting chemotaxis protein (MCP) signaling domain"/>
    <property type="match status" value="1"/>
</dbReference>
<feature type="domain" description="HAMP" evidence="6">
    <location>
        <begin position="343"/>
        <end position="397"/>
    </location>
</feature>
<evidence type="ECO:0000259" key="5">
    <source>
        <dbReference type="PROSITE" id="PS50111"/>
    </source>
</evidence>
<dbReference type="PANTHER" id="PTHR32089">
    <property type="entry name" value="METHYL-ACCEPTING CHEMOTAXIS PROTEIN MCPB"/>
    <property type="match status" value="1"/>
</dbReference>
<dbReference type="Proteomes" id="UP000198870">
    <property type="component" value="Unassembled WGS sequence"/>
</dbReference>
<dbReference type="EMBL" id="FMUX01000003">
    <property type="protein sequence ID" value="SCY02828.1"/>
    <property type="molecule type" value="Genomic_DNA"/>
</dbReference>
<dbReference type="Pfam" id="PF00672">
    <property type="entry name" value="HAMP"/>
    <property type="match status" value="1"/>
</dbReference>
<dbReference type="Pfam" id="PF00015">
    <property type="entry name" value="MCPsignal"/>
    <property type="match status" value="1"/>
</dbReference>
<gene>
    <name evidence="7" type="ORF">SAMN05216233_10366</name>
</gene>
<name>A0A1G5CKK9_9BACT</name>
<dbReference type="SMART" id="SM00283">
    <property type="entry name" value="MA"/>
    <property type="match status" value="1"/>
</dbReference>
<keyword evidence="4" id="KW-0472">Membrane</keyword>
<keyword evidence="8" id="KW-1185">Reference proteome</keyword>
<evidence type="ECO:0000256" key="2">
    <source>
        <dbReference type="ARBA" id="ARBA00029447"/>
    </source>
</evidence>
<dbReference type="CDD" id="cd12913">
    <property type="entry name" value="PDC1_MCP_like"/>
    <property type="match status" value="1"/>
</dbReference>
<comment type="similarity">
    <text evidence="2">Belongs to the methyl-accepting chemotaxis (MCP) protein family.</text>
</comment>
<dbReference type="PRINTS" id="PR00260">
    <property type="entry name" value="CHEMTRNSDUCR"/>
</dbReference>
<dbReference type="Gene3D" id="1.10.8.500">
    <property type="entry name" value="HAMP domain in histidine kinase"/>
    <property type="match status" value="1"/>
</dbReference>
<dbReference type="InterPro" id="IPR004090">
    <property type="entry name" value="Chemotax_Me-accpt_rcpt"/>
</dbReference>
<dbReference type="GO" id="GO:0016020">
    <property type="term" value="C:membrane"/>
    <property type="evidence" value="ECO:0007669"/>
    <property type="project" value="InterPro"/>
</dbReference>
<keyword evidence="1 3" id="KW-0807">Transducer</keyword>
<dbReference type="InterPro" id="IPR003660">
    <property type="entry name" value="HAMP_dom"/>
</dbReference>
<dbReference type="STRING" id="419481.SAMN05216233_10366"/>
<evidence type="ECO:0000256" key="4">
    <source>
        <dbReference type="SAM" id="Phobius"/>
    </source>
</evidence>
<feature type="domain" description="Methyl-accepting transducer" evidence="5">
    <location>
        <begin position="416"/>
        <end position="652"/>
    </location>
</feature>
<keyword evidence="4" id="KW-0812">Transmembrane</keyword>
<accession>A0A1G5CKK9</accession>
<evidence type="ECO:0000259" key="6">
    <source>
        <dbReference type="PROSITE" id="PS50885"/>
    </source>
</evidence>
<protein>
    <submittedName>
        <fullName evidence="7">Methyl-accepting chemotaxis sensory transducer with Cache sensor</fullName>
    </submittedName>
</protein>
<dbReference type="Pfam" id="PF22673">
    <property type="entry name" value="MCP-like_PDC_1"/>
    <property type="match status" value="1"/>
</dbReference>
<dbReference type="GO" id="GO:0006935">
    <property type="term" value="P:chemotaxis"/>
    <property type="evidence" value="ECO:0007669"/>
    <property type="project" value="InterPro"/>
</dbReference>
<dbReference type="Gene3D" id="3.30.450.20">
    <property type="entry name" value="PAS domain"/>
    <property type="match status" value="2"/>
</dbReference>
<dbReference type="Gene3D" id="1.10.287.950">
    <property type="entry name" value="Methyl-accepting chemotaxis protein"/>
    <property type="match status" value="1"/>
</dbReference>
<dbReference type="PANTHER" id="PTHR32089:SF112">
    <property type="entry name" value="LYSOZYME-LIKE PROTEIN-RELATED"/>
    <property type="match status" value="1"/>
</dbReference>
<dbReference type="PROSITE" id="PS50111">
    <property type="entry name" value="CHEMOTAXIS_TRANSDUC_2"/>
    <property type="match status" value="1"/>
</dbReference>
<dbReference type="CDD" id="cd06225">
    <property type="entry name" value="HAMP"/>
    <property type="match status" value="1"/>
</dbReference>
<evidence type="ECO:0000256" key="1">
    <source>
        <dbReference type="ARBA" id="ARBA00023224"/>
    </source>
</evidence>
<organism evidence="7 8">
    <name type="scientific">Desulfoluna spongiiphila</name>
    <dbReference type="NCBI Taxonomy" id="419481"/>
    <lineage>
        <taxon>Bacteria</taxon>
        <taxon>Pseudomonadati</taxon>
        <taxon>Thermodesulfobacteriota</taxon>
        <taxon>Desulfobacteria</taxon>
        <taxon>Desulfobacterales</taxon>
        <taxon>Desulfolunaceae</taxon>
        <taxon>Desulfoluna</taxon>
    </lineage>
</organism>
<proteinExistence type="inferred from homology"/>
<keyword evidence="4" id="KW-1133">Transmembrane helix</keyword>